<evidence type="ECO:0000256" key="2">
    <source>
        <dbReference type="ARBA" id="ARBA00007441"/>
    </source>
</evidence>
<keyword evidence="4 6" id="KW-0808">Transferase</keyword>
<evidence type="ECO:0000256" key="6">
    <source>
        <dbReference type="RuleBase" id="RU000481"/>
    </source>
</evidence>
<dbReference type="GO" id="GO:0030170">
    <property type="term" value="F:pyridoxal phosphate binding"/>
    <property type="evidence" value="ECO:0007669"/>
    <property type="project" value="InterPro"/>
</dbReference>
<dbReference type="AlphaFoldDB" id="A0A2M8QA94"/>
<comment type="caution">
    <text evidence="8">The sequence shown here is derived from an EMBL/GenBank/DDBJ whole genome shotgun (WGS) entry which is preliminary data.</text>
</comment>
<evidence type="ECO:0000313" key="8">
    <source>
        <dbReference type="EMBL" id="PJF46733.1"/>
    </source>
</evidence>
<dbReference type="EMBL" id="PGTN01000102">
    <property type="protein sequence ID" value="PJF46733.1"/>
    <property type="molecule type" value="Genomic_DNA"/>
</dbReference>
<dbReference type="InterPro" id="IPR002052">
    <property type="entry name" value="DNA_methylase_N6_adenine_CS"/>
</dbReference>
<dbReference type="FunFam" id="3.40.640.10:FF:000033">
    <property type="entry name" value="Aspartate aminotransferase"/>
    <property type="match status" value="1"/>
</dbReference>
<evidence type="ECO:0000259" key="7">
    <source>
        <dbReference type="Pfam" id="PF00155"/>
    </source>
</evidence>
<name>A0A2M8QA94_9CHLR</name>
<dbReference type="PANTHER" id="PTHR46383">
    <property type="entry name" value="ASPARTATE AMINOTRANSFERASE"/>
    <property type="match status" value="1"/>
</dbReference>
<dbReference type="GO" id="GO:0032259">
    <property type="term" value="P:methylation"/>
    <property type="evidence" value="ECO:0007669"/>
    <property type="project" value="InterPro"/>
</dbReference>
<accession>A0A2M8QA94</accession>
<evidence type="ECO:0000313" key="9">
    <source>
        <dbReference type="Proteomes" id="UP000230790"/>
    </source>
</evidence>
<dbReference type="GO" id="GO:0006520">
    <property type="term" value="P:amino acid metabolic process"/>
    <property type="evidence" value="ECO:0007669"/>
    <property type="project" value="InterPro"/>
</dbReference>
<evidence type="ECO:0000256" key="3">
    <source>
        <dbReference type="ARBA" id="ARBA00022576"/>
    </source>
</evidence>
<dbReference type="GO" id="GO:0003676">
    <property type="term" value="F:nucleic acid binding"/>
    <property type="evidence" value="ECO:0007669"/>
    <property type="project" value="InterPro"/>
</dbReference>
<dbReference type="SUPFAM" id="SSF53383">
    <property type="entry name" value="PLP-dependent transferases"/>
    <property type="match status" value="1"/>
</dbReference>
<dbReference type="Pfam" id="PF00155">
    <property type="entry name" value="Aminotran_1_2"/>
    <property type="match status" value="1"/>
</dbReference>
<dbReference type="Gene3D" id="3.90.1150.10">
    <property type="entry name" value="Aspartate Aminotransferase, domain 1"/>
    <property type="match status" value="1"/>
</dbReference>
<comment type="cofactor">
    <cofactor evidence="1 6">
        <name>pyridoxal 5'-phosphate</name>
        <dbReference type="ChEBI" id="CHEBI:597326"/>
    </cofactor>
</comment>
<keyword evidence="5" id="KW-0663">Pyridoxal phosphate</keyword>
<dbReference type="InterPro" id="IPR050596">
    <property type="entry name" value="AspAT/PAT-like"/>
</dbReference>
<dbReference type="PROSITE" id="PS00105">
    <property type="entry name" value="AA_TRANSFER_CLASS_1"/>
    <property type="match status" value="1"/>
</dbReference>
<dbReference type="EC" id="2.6.1.-" evidence="6"/>
<feature type="domain" description="Aminotransferase class I/classII large" evidence="7">
    <location>
        <begin position="32"/>
        <end position="390"/>
    </location>
</feature>
<dbReference type="PANTHER" id="PTHR46383:SF1">
    <property type="entry name" value="ASPARTATE AMINOTRANSFERASE"/>
    <property type="match status" value="1"/>
</dbReference>
<reference evidence="8 9" key="1">
    <citation type="submission" date="2017-11" db="EMBL/GenBank/DDBJ databases">
        <title>Evolution of Phototrophy in the Chloroflexi Phylum Driven by Horizontal Gene Transfer.</title>
        <authorList>
            <person name="Ward L.M."/>
            <person name="Hemp J."/>
            <person name="Shih P.M."/>
            <person name="Mcglynn S.E."/>
            <person name="Fischer W."/>
        </authorList>
    </citation>
    <scope>NUCLEOTIDE SEQUENCE [LARGE SCALE GENOMIC DNA]</scope>
    <source>
        <strain evidence="8">JP3_7</strain>
    </source>
</reference>
<dbReference type="InterPro" id="IPR015421">
    <property type="entry name" value="PyrdxlP-dep_Trfase_major"/>
</dbReference>
<dbReference type="Proteomes" id="UP000230790">
    <property type="component" value="Unassembled WGS sequence"/>
</dbReference>
<sequence>MQRVSARTAAVQPSATMAVEGRVKQMRATGEPVIGFGAGEPDFPTPALIKQAAIKAIQDNFTRYTETGGMAALKEAIAARERENTGLDYQASQVATHTGGKESLYLAFQALCEAGDEVLIPAPYWVSYVEQVRLAEATPVIVPTTVRDRFKVTGELLARYTTPRTRIFVLNSPSNPTGMVYTEDELKDIATWARTNDVIILSDELYDRIVFNPPYARWLRVAPDLCDRTVVINGLSKAYAMTGWRLGYAVGPEWIIKAMLKIQSHSNSHPTSITQAAALAAYTSDLEAEIAAMVAAFKERRDWIVAALNEIPGVNCVSPDGAFYVFPDFTGVLGRPLKYGRVCDSSEALAMYLLDTVKVGIVQGEAFGAPGCARLSYAMGLDKIKEGIERMKDALTFA</sequence>
<evidence type="ECO:0000256" key="1">
    <source>
        <dbReference type="ARBA" id="ARBA00001933"/>
    </source>
</evidence>
<dbReference type="GO" id="GO:0008168">
    <property type="term" value="F:methyltransferase activity"/>
    <property type="evidence" value="ECO:0007669"/>
    <property type="project" value="InterPro"/>
</dbReference>
<dbReference type="GO" id="GO:0008483">
    <property type="term" value="F:transaminase activity"/>
    <property type="evidence" value="ECO:0007669"/>
    <property type="project" value="UniProtKB-KW"/>
</dbReference>
<evidence type="ECO:0000256" key="5">
    <source>
        <dbReference type="ARBA" id="ARBA00022898"/>
    </source>
</evidence>
<dbReference type="InterPro" id="IPR004838">
    <property type="entry name" value="NHTrfase_class1_PyrdxlP-BS"/>
</dbReference>
<comment type="similarity">
    <text evidence="2 6">Belongs to the class-I pyridoxal-phosphate-dependent aminotransferase family.</text>
</comment>
<organism evidence="8 9">
    <name type="scientific">Candidatus Thermofonsia Clade 3 bacterium</name>
    <dbReference type="NCBI Taxonomy" id="2364212"/>
    <lineage>
        <taxon>Bacteria</taxon>
        <taxon>Bacillati</taxon>
        <taxon>Chloroflexota</taxon>
        <taxon>Candidatus Thermofontia</taxon>
        <taxon>Candidatus Thermofonsia Clade 3</taxon>
    </lineage>
</organism>
<dbReference type="InterPro" id="IPR015422">
    <property type="entry name" value="PyrdxlP-dep_Trfase_small"/>
</dbReference>
<dbReference type="CDD" id="cd00609">
    <property type="entry name" value="AAT_like"/>
    <property type="match status" value="1"/>
</dbReference>
<dbReference type="InterPro" id="IPR004839">
    <property type="entry name" value="Aminotransferase_I/II_large"/>
</dbReference>
<proteinExistence type="inferred from homology"/>
<protein>
    <recommendedName>
        <fullName evidence="6">Aminotransferase</fullName>
        <ecNumber evidence="6">2.6.1.-</ecNumber>
    </recommendedName>
</protein>
<gene>
    <name evidence="8" type="ORF">CUN48_12275</name>
</gene>
<dbReference type="Gene3D" id="3.40.640.10">
    <property type="entry name" value="Type I PLP-dependent aspartate aminotransferase-like (Major domain)"/>
    <property type="match status" value="1"/>
</dbReference>
<evidence type="ECO:0000256" key="4">
    <source>
        <dbReference type="ARBA" id="ARBA00022679"/>
    </source>
</evidence>
<dbReference type="InterPro" id="IPR015424">
    <property type="entry name" value="PyrdxlP-dep_Trfase"/>
</dbReference>
<keyword evidence="3 6" id="KW-0032">Aminotransferase</keyword>
<dbReference type="PROSITE" id="PS00092">
    <property type="entry name" value="N6_MTASE"/>
    <property type="match status" value="1"/>
</dbReference>